<evidence type="ECO:0000259" key="6">
    <source>
        <dbReference type="PROSITE" id="PS50016"/>
    </source>
</evidence>
<accession>A0A2C5YJP6</accession>
<feature type="compositionally biased region" description="Low complexity" evidence="5">
    <location>
        <begin position="376"/>
        <end position="397"/>
    </location>
</feature>
<dbReference type="PANTHER" id="PTHR47636">
    <property type="entry name" value="TRANSCRIPTIONAL REGULATORY PROTEIN RCO1"/>
    <property type="match status" value="1"/>
</dbReference>
<feature type="compositionally biased region" description="Acidic residues" evidence="5">
    <location>
        <begin position="461"/>
        <end position="476"/>
    </location>
</feature>
<evidence type="ECO:0000313" key="8">
    <source>
        <dbReference type="Proteomes" id="UP000226431"/>
    </source>
</evidence>
<dbReference type="GO" id="GO:0006357">
    <property type="term" value="P:regulation of transcription by RNA polymerase II"/>
    <property type="evidence" value="ECO:0007669"/>
    <property type="project" value="TreeGrafter"/>
</dbReference>
<evidence type="ECO:0000256" key="3">
    <source>
        <dbReference type="ARBA" id="ARBA00022833"/>
    </source>
</evidence>
<feature type="compositionally biased region" description="Basic residues" evidence="5">
    <location>
        <begin position="580"/>
        <end position="599"/>
    </location>
</feature>
<dbReference type="InterPro" id="IPR013083">
    <property type="entry name" value="Znf_RING/FYVE/PHD"/>
</dbReference>
<feature type="compositionally biased region" description="Low complexity" evidence="5">
    <location>
        <begin position="501"/>
        <end position="513"/>
    </location>
</feature>
<dbReference type="Gene3D" id="3.30.40.10">
    <property type="entry name" value="Zinc/RING finger domain, C3HC4 (zinc finger)"/>
    <property type="match status" value="1"/>
</dbReference>
<evidence type="ECO:0000256" key="4">
    <source>
        <dbReference type="PROSITE-ProRule" id="PRU00146"/>
    </source>
</evidence>
<dbReference type="PROSITE" id="PS50016">
    <property type="entry name" value="ZF_PHD_2"/>
    <property type="match status" value="1"/>
</dbReference>
<sequence length="1036" mass="113967">MISSNTRASRSASRYSSPAQPGWGASEGSRALMARWLEPSVQSKTSFEEAGLMRHGVLETMAPLGSMPKSKRKDEGVRKIILRPSEKPSPCSGETAVTKKTEENKEDKEDKMHKKDKKDKKNKNDTKDEDEKHDQGQQNHEAGTSTRRRRSTRASLPSRKLRRAAESAEESVIMAKTPPPPVKKRPDPDERDFTDKVVEAAVDEALRHYRYPTAWALRTLYDERCEDGDFVTMMDDVYRQTADAETRADFARLIEAKKREGKRDNQGCYYFVPPTTNSRFTPHKPRPAPYAVLLRAGEGEAEADEDEDEVDEDEVDEDEGDADDQDDDDDDDDNRDDKEPKHKPLATTTTTTTTPSTPDGAVVMVRTPRSSRLGRRVSASSLSSLSSAMSLSSPEAADAPKRQQPITTRNASESNSPPSLRRTRAARDKDNSMLLDPDAKPKRRRHHNGQDDAVKRPNHDESDDDDDDDNDNDDDAFSSWHRRRRHARRVTNGYSVRESAVRVVTTTPVTAITTPPPRPSRRPRRVAPRPAPTTRATRSAGKRPAPEPDRLVSPAAFSWQGDGSPTAGSRAVTPATSLRPAKRQRTGLRVKTSPVKKKGGTAAGVPRPVGEPGSTLGGGGAPKDHTSDNDEYCSACGNAGDVVCCDGCPRSFHFECVDMVQSDHLPDEWFCNECLIRRFPSRVPVHQGIFASALNNLEKCIPRAFSLPVKVQNRFEGVKAGADGDYEEVVPTKAAAKKRPGYDELPDFFKQRDDGRAVLCHACQKPATEIRAIITCSACPFHWHIDCLDPPLAVPPVLKSWRCPAHIDDVLVDVPRLAPAHRFRTIRGSQPLTPALSRGLRNNGHIDIDWSDEADASGWPDASSFGRTYKLASNGVILDFIEQLRHQGAGFGPRRHESRRVPYPVPSVAGDKRPLVGSALERKMDEMQVSLNLIGLREKPTERIGQLTSALLSAADDNVLALMAKANADNLAAARLGPSDRQGLRALLAQTDAMAARIRSLLDAPPPTTKPDAAAPVAEPTPPSTVDHAEGSMDLD</sequence>
<protein>
    <recommendedName>
        <fullName evidence="6">PHD-type domain-containing protein</fullName>
    </recommendedName>
</protein>
<dbReference type="SMART" id="SM00249">
    <property type="entry name" value="PHD"/>
    <property type="match status" value="2"/>
</dbReference>
<dbReference type="InterPro" id="IPR052819">
    <property type="entry name" value="Chromatin_regulatory_protein"/>
</dbReference>
<organism evidence="7 8">
    <name type="scientific">Ophiocordyceps camponoti-rufipedis</name>
    <dbReference type="NCBI Taxonomy" id="2004952"/>
    <lineage>
        <taxon>Eukaryota</taxon>
        <taxon>Fungi</taxon>
        <taxon>Dikarya</taxon>
        <taxon>Ascomycota</taxon>
        <taxon>Pezizomycotina</taxon>
        <taxon>Sordariomycetes</taxon>
        <taxon>Hypocreomycetidae</taxon>
        <taxon>Hypocreales</taxon>
        <taxon>Ophiocordycipitaceae</taxon>
        <taxon>Ophiocordyceps</taxon>
    </lineage>
</organism>
<feature type="region of interest" description="Disordered" evidence="5">
    <location>
        <begin position="60"/>
        <end position="193"/>
    </location>
</feature>
<name>A0A2C5YJP6_9HYPO</name>
<feature type="domain" description="PHD-type" evidence="6">
    <location>
        <begin position="630"/>
        <end position="677"/>
    </location>
</feature>
<feature type="compositionally biased region" description="Basic and acidic residues" evidence="5">
    <location>
        <begin position="448"/>
        <end position="460"/>
    </location>
</feature>
<keyword evidence="2 4" id="KW-0863">Zinc-finger</keyword>
<evidence type="ECO:0000256" key="1">
    <source>
        <dbReference type="ARBA" id="ARBA00022723"/>
    </source>
</evidence>
<reference evidence="7 8" key="1">
    <citation type="submission" date="2017-06" db="EMBL/GenBank/DDBJ databases">
        <title>Ant-infecting Ophiocordyceps genomes reveal a high diversity of potential behavioral manipulation genes and a possible major role for enterotoxins.</title>
        <authorList>
            <person name="De Bekker C."/>
            <person name="Evans H.C."/>
            <person name="Brachmann A."/>
            <person name="Hughes D.P."/>
        </authorList>
    </citation>
    <scope>NUCLEOTIDE SEQUENCE [LARGE SCALE GENOMIC DNA]</scope>
    <source>
        <strain evidence="7 8">Map16</strain>
    </source>
</reference>
<evidence type="ECO:0000256" key="5">
    <source>
        <dbReference type="SAM" id="MobiDB-lite"/>
    </source>
</evidence>
<dbReference type="CDD" id="cd15534">
    <property type="entry name" value="PHD2_PHF12_Rco1"/>
    <property type="match status" value="1"/>
</dbReference>
<dbReference type="EMBL" id="NJES01001179">
    <property type="protein sequence ID" value="PHH67720.1"/>
    <property type="molecule type" value="Genomic_DNA"/>
</dbReference>
<comment type="caution">
    <text evidence="7">The sequence shown here is derived from an EMBL/GenBank/DDBJ whole genome shotgun (WGS) entry which is preliminary data.</text>
</comment>
<evidence type="ECO:0000313" key="7">
    <source>
        <dbReference type="EMBL" id="PHH67720.1"/>
    </source>
</evidence>
<dbReference type="OrthoDB" id="5876363at2759"/>
<feature type="compositionally biased region" description="Basic and acidic residues" evidence="5">
    <location>
        <begin position="1027"/>
        <end position="1036"/>
    </location>
</feature>
<dbReference type="AlphaFoldDB" id="A0A2C5YJP6"/>
<dbReference type="GO" id="GO:0032221">
    <property type="term" value="C:Rpd3S complex"/>
    <property type="evidence" value="ECO:0007669"/>
    <property type="project" value="TreeGrafter"/>
</dbReference>
<dbReference type="Proteomes" id="UP000226431">
    <property type="component" value="Unassembled WGS sequence"/>
</dbReference>
<dbReference type="PROSITE" id="PS01359">
    <property type="entry name" value="ZF_PHD_1"/>
    <property type="match status" value="1"/>
</dbReference>
<keyword evidence="1" id="KW-0479">Metal-binding</keyword>
<dbReference type="PANTHER" id="PTHR47636:SF1">
    <property type="entry name" value="TRANSCRIPTIONAL REGULATORY PROTEIN RCO1"/>
    <property type="match status" value="1"/>
</dbReference>
<evidence type="ECO:0000256" key="2">
    <source>
        <dbReference type="ARBA" id="ARBA00022771"/>
    </source>
</evidence>
<feature type="compositionally biased region" description="Basic and acidic residues" evidence="5">
    <location>
        <begin position="184"/>
        <end position="193"/>
    </location>
</feature>
<feature type="compositionally biased region" description="Basic residues" evidence="5">
    <location>
        <begin position="480"/>
        <end position="489"/>
    </location>
</feature>
<keyword evidence="3" id="KW-0862">Zinc</keyword>
<dbReference type="Pfam" id="PF00628">
    <property type="entry name" value="PHD"/>
    <property type="match status" value="2"/>
</dbReference>
<feature type="region of interest" description="Disordered" evidence="5">
    <location>
        <begin position="1002"/>
        <end position="1036"/>
    </location>
</feature>
<dbReference type="InterPro" id="IPR011011">
    <property type="entry name" value="Znf_FYVE_PHD"/>
</dbReference>
<feature type="region of interest" description="Disordered" evidence="5">
    <location>
        <begin position="296"/>
        <end position="628"/>
    </location>
</feature>
<gene>
    <name evidence="7" type="ORF">CDD80_586</name>
</gene>
<dbReference type="GO" id="GO:0008270">
    <property type="term" value="F:zinc ion binding"/>
    <property type="evidence" value="ECO:0007669"/>
    <property type="project" value="UniProtKB-KW"/>
</dbReference>
<feature type="compositionally biased region" description="Acidic residues" evidence="5">
    <location>
        <begin position="299"/>
        <end position="334"/>
    </location>
</feature>
<feature type="region of interest" description="Disordered" evidence="5">
    <location>
        <begin position="1"/>
        <end position="26"/>
    </location>
</feature>
<dbReference type="Gene3D" id="2.30.30.1150">
    <property type="match status" value="1"/>
</dbReference>
<dbReference type="STRING" id="2004952.A0A2C5YJP6"/>
<dbReference type="InterPro" id="IPR001965">
    <property type="entry name" value="Znf_PHD"/>
</dbReference>
<feature type="compositionally biased region" description="Polar residues" evidence="5">
    <location>
        <begin position="404"/>
        <end position="418"/>
    </location>
</feature>
<dbReference type="SUPFAM" id="SSF57903">
    <property type="entry name" value="FYVE/PHD zinc finger"/>
    <property type="match status" value="2"/>
</dbReference>
<dbReference type="InterPro" id="IPR019787">
    <property type="entry name" value="Znf_PHD-finger"/>
</dbReference>
<proteinExistence type="predicted"/>
<feature type="compositionally biased region" description="Low complexity" evidence="5">
    <location>
        <begin position="1"/>
        <end position="19"/>
    </location>
</feature>
<feature type="compositionally biased region" description="Basic and acidic residues" evidence="5">
    <location>
        <begin position="122"/>
        <end position="135"/>
    </location>
</feature>
<dbReference type="InterPro" id="IPR019786">
    <property type="entry name" value="Zinc_finger_PHD-type_CS"/>
</dbReference>
<keyword evidence="8" id="KW-1185">Reference proteome</keyword>
<feature type="compositionally biased region" description="Basic and acidic residues" evidence="5">
    <location>
        <begin position="97"/>
        <end position="113"/>
    </location>
</feature>